<dbReference type="RefSeq" id="WP_115329521.1">
    <property type="nucleotide sequence ID" value="NZ_CAAAHP010000003.1"/>
</dbReference>
<dbReference type="PANTHER" id="PTHR38101:SF1">
    <property type="entry name" value="UPF0307 PROTEIN YJGA"/>
    <property type="match status" value="1"/>
</dbReference>
<keyword evidence="1 5" id="KW-0963">Cytoplasm</keyword>
<dbReference type="InterPro" id="IPR006839">
    <property type="entry name" value="DarP"/>
</dbReference>
<proteinExistence type="inferred from homology"/>
<keyword evidence="4 5" id="KW-0694">RNA-binding</keyword>
<dbReference type="HAMAP" id="MF_00765">
    <property type="entry name" value="DarP"/>
    <property type="match status" value="1"/>
</dbReference>
<organism evidence="6 7">
    <name type="scientific">Legionella busanensis</name>
    <dbReference type="NCBI Taxonomy" id="190655"/>
    <lineage>
        <taxon>Bacteria</taxon>
        <taxon>Pseudomonadati</taxon>
        <taxon>Pseudomonadota</taxon>
        <taxon>Gammaproteobacteria</taxon>
        <taxon>Legionellales</taxon>
        <taxon>Legionellaceae</taxon>
        <taxon>Legionella</taxon>
    </lineage>
</organism>
<dbReference type="Proteomes" id="UP000254794">
    <property type="component" value="Unassembled WGS sequence"/>
</dbReference>
<comment type="function">
    <text evidence="5">Member of a network of 50S ribosomal subunit biogenesis factors which assembles along the 30S-50S interface, preventing incorrect 23S rRNA structures from forming. Promotes peptidyl transferase center (PTC) maturation.</text>
</comment>
<reference evidence="6 7" key="1">
    <citation type="submission" date="2018-06" db="EMBL/GenBank/DDBJ databases">
        <authorList>
            <consortium name="Pathogen Informatics"/>
            <person name="Doyle S."/>
        </authorList>
    </citation>
    <scope>NUCLEOTIDE SEQUENCE [LARGE SCALE GENOMIC DNA]</scope>
    <source>
        <strain evidence="6 7">NCTC13316</strain>
    </source>
</reference>
<dbReference type="GO" id="GO:0005829">
    <property type="term" value="C:cytosol"/>
    <property type="evidence" value="ECO:0007669"/>
    <property type="project" value="TreeGrafter"/>
</dbReference>
<dbReference type="GO" id="GO:0043022">
    <property type="term" value="F:ribosome binding"/>
    <property type="evidence" value="ECO:0007669"/>
    <property type="project" value="UniProtKB-UniRule"/>
</dbReference>
<dbReference type="EMBL" id="UGOD01000001">
    <property type="protein sequence ID" value="STX50046.1"/>
    <property type="molecule type" value="Genomic_DNA"/>
</dbReference>
<dbReference type="PANTHER" id="PTHR38101">
    <property type="entry name" value="UPF0307 PROTEIN YJGA"/>
    <property type="match status" value="1"/>
</dbReference>
<dbReference type="GO" id="GO:1902626">
    <property type="term" value="P:assembly of large subunit precursor of preribosome"/>
    <property type="evidence" value="ECO:0007669"/>
    <property type="project" value="UniProtKB-UniRule"/>
</dbReference>
<dbReference type="Gene3D" id="1.10.60.30">
    <property type="entry name" value="PSPTO4464-like domains"/>
    <property type="match status" value="2"/>
</dbReference>
<sequence>MTDDFISKSQRKREAHALQDIGEELMSLSEAKLAALPLPDNLRQAIIDAKSIKSHGALKRQTQLIGKIMRSVDSETIIAAYAEIKADESAKTAAFHELEQWRDRLIAEGKSALTEFINAYPNADPQSLRQSIKKATDEKLKGQPKGASKALFRLLRSYL</sequence>
<dbReference type="GO" id="GO:0019843">
    <property type="term" value="F:rRNA binding"/>
    <property type="evidence" value="ECO:0007669"/>
    <property type="project" value="UniProtKB-UniRule"/>
</dbReference>
<dbReference type="AlphaFoldDB" id="A0A378JFK3"/>
<evidence type="ECO:0000313" key="7">
    <source>
        <dbReference type="Proteomes" id="UP000254794"/>
    </source>
</evidence>
<keyword evidence="3 5" id="KW-0699">rRNA-binding</keyword>
<protein>
    <recommendedName>
        <fullName evidence="5">Dual-action ribosomal maturation protein DarP</fullName>
    </recommendedName>
    <alternativeName>
        <fullName evidence="5">Large ribosomal subunit assembly factor DarP</fullName>
    </alternativeName>
</protein>
<dbReference type="NCBIfam" id="NF003593">
    <property type="entry name" value="PRK05255.1-1"/>
    <property type="match status" value="1"/>
</dbReference>
<dbReference type="CDD" id="cd16331">
    <property type="entry name" value="YjgA-like"/>
    <property type="match status" value="1"/>
</dbReference>
<evidence type="ECO:0000256" key="2">
    <source>
        <dbReference type="ARBA" id="ARBA00022517"/>
    </source>
</evidence>
<dbReference type="PIRSF" id="PIRSF016183">
    <property type="entry name" value="UCP016183"/>
    <property type="match status" value="1"/>
</dbReference>
<evidence type="ECO:0000256" key="1">
    <source>
        <dbReference type="ARBA" id="ARBA00022490"/>
    </source>
</evidence>
<dbReference type="InterPro" id="IPR023153">
    <property type="entry name" value="DarP_sf"/>
</dbReference>
<comment type="subcellular location">
    <subcellularLocation>
        <location evidence="5">Cytoplasm</location>
    </subcellularLocation>
    <text evidence="5">Associates with late stage pre-50S ribosomal subunits.</text>
</comment>
<comment type="similarity">
    <text evidence="5">Belongs to the DarP family.</text>
</comment>
<evidence type="ECO:0000256" key="5">
    <source>
        <dbReference type="HAMAP-Rule" id="MF_00765"/>
    </source>
</evidence>
<gene>
    <name evidence="5" type="primary">darP</name>
    <name evidence="6" type="ORF">NCTC13316_00111</name>
</gene>
<dbReference type="SUPFAM" id="SSF158710">
    <property type="entry name" value="PSPTO4464-like"/>
    <property type="match status" value="1"/>
</dbReference>
<evidence type="ECO:0000256" key="4">
    <source>
        <dbReference type="ARBA" id="ARBA00022884"/>
    </source>
</evidence>
<evidence type="ECO:0000313" key="6">
    <source>
        <dbReference type="EMBL" id="STX50046.1"/>
    </source>
</evidence>
<name>A0A378JFK3_9GAMM</name>
<evidence type="ECO:0000256" key="3">
    <source>
        <dbReference type="ARBA" id="ARBA00022730"/>
    </source>
</evidence>
<accession>A0A378JFK3</accession>
<keyword evidence="7" id="KW-1185">Reference proteome</keyword>
<dbReference type="Pfam" id="PF04751">
    <property type="entry name" value="DarP"/>
    <property type="match status" value="1"/>
</dbReference>
<keyword evidence="2 5" id="KW-0690">Ribosome biogenesis</keyword>
<dbReference type="OrthoDB" id="5293604at2"/>